<keyword evidence="2" id="KW-1185">Reference proteome</keyword>
<evidence type="ECO:0000313" key="1">
    <source>
        <dbReference type="EMBL" id="GJT64161.1"/>
    </source>
</evidence>
<dbReference type="EMBL" id="BQNB010017520">
    <property type="protein sequence ID" value="GJT64161.1"/>
    <property type="molecule type" value="Genomic_DNA"/>
</dbReference>
<dbReference type="Proteomes" id="UP001151760">
    <property type="component" value="Unassembled WGS sequence"/>
</dbReference>
<name>A0ABQ5FLD1_9ASTR</name>
<comment type="caution">
    <text evidence="1">The sequence shown here is derived from an EMBL/GenBank/DDBJ whole genome shotgun (WGS) entry which is preliminary data.</text>
</comment>
<reference evidence="1" key="1">
    <citation type="journal article" date="2022" name="Int. J. Mol. Sci.">
        <title>Draft Genome of Tanacetum Coccineum: Genomic Comparison of Closely Related Tanacetum-Family Plants.</title>
        <authorList>
            <person name="Yamashiro T."/>
            <person name="Shiraishi A."/>
            <person name="Nakayama K."/>
            <person name="Satake H."/>
        </authorList>
    </citation>
    <scope>NUCLEOTIDE SEQUENCE</scope>
</reference>
<proteinExistence type="predicted"/>
<organism evidence="1 2">
    <name type="scientific">Tanacetum coccineum</name>
    <dbReference type="NCBI Taxonomy" id="301880"/>
    <lineage>
        <taxon>Eukaryota</taxon>
        <taxon>Viridiplantae</taxon>
        <taxon>Streptophyta</taxon>
        <taxon>Embryophyta</taxon>
        <taxon>Tracheophyta</taxon>
        <taxon>Spermatophyta</taxon>
        <taxon>Magnoliopsida</taxon>
        <taxon>eudicotyledons</taxon>
        <taxon>Gunneridae</taxon>
        <taxon>Pentapetalae</taxon>
        <taxon>asterids</taxon>
        <taxon>campanulids</taxon>
        <taxon>Asterales</taxon>
        <taxon>Asteraceae</taxon>
        <taxon>Asteroideae</taxon>
        <taxon>Anthemideae</taxon>
        <taxon>Anthemidinae</taxon>
        <taxon>Tanacetum</taxon>
    </lineage>
</organism>
<evidence type="ECO:0000313" key="2">
    <source>
        <dbReference type="Proteomes" id="UP001151760"/>
    </source>
</evidence>
<reference evidence="1" key="2">
    <citation type="submission" date="2022-01" db="EMBL/GenBank/DDBJ databases">
        <authorList>
            <person name="Yamashiro T."/>
            <person name="Shiraishi A."/>
            <person name="Satake H."/>
            <person name="Nakayama K."/>
        </authorList>
    </citation>
    <scope>NUCLEOTIDE SEQUENCE</scope>
</reference>
<accession>A0ABQ5FLD1</accession>
<protein>
    <submittedName>
        <fullName evidence="1">Uncharacterized protein</fullName>
    </submittedName>
</protein>
<gene>
    <name evidence="1" type="ORF">Tco_1015641</name>
</gene>
<sequence>MRGKMVVVGGCEGRAAAMAVTMECSRGDDDDGGRLSGGATGGVMEMMAMATMLMGAAVVRVEMEMVELTRGGGVGDDVGVGCGYSSQGGGGCGWRVGGGGVVMAGI</sequence>